<name>A0A378I535_9GAMM</name>
<dbReference type="OrthoDB" id="5652986at2"/>
<keyword evidence="2" id="KW-1185">Reference proteome</keyword>
<protein>
    <submittedName>
        <fullName evidence="1">Uncharacterized protein</fullName>
    </submittedName>
</protein>
<reference evidence="1 2" key="1">
    <citation type="submission" date="2018-06" db="EMBL/GenBank/DDBJ databases">
        <authorList>
            <consortium name="Pathogen Informatics"/>
            <person name="Doyle S."/>
        </authorList>
    </citation>
    <scope>NUCLEOTIDE SEQUENCE [LARGE SCALE GENOMIC DNA]</scope>
    <source>
        <strain evidence="1 2">NCTC13315</strain>
    </source>
</reference>
<evidence type="ECO:0000313" key="2">
    <source>
        <dbReference type="Proteomes" id="UP000254968"/>
    </source>
</evidence>
<organism evidence="1 2">
    <name type="scientific">Legionella beliardensis</name>
    <dbReference type="NCBI Taxonomy" id="91822"/>
    <lineage>
        <taxon>Bacteria</taxon>
        <taxon>Pseudomonadati</taxon>
        <taxon>Pseudomonadota</taxon>
        <taxon>Gammaproteobacteria</taxon>
        <taxon>Legionellales</taxon>
        <taxon>Legionellaceae</taxon>
        <taxon>Legionella</taxon>
    </lineage>
</organism>
<sequence length="389" mass="45234">MVEISFGQAILLIIDYYKNQKNMDLKKLYLDGITSKNDLQLIQHLLKKTNLNQQYKISINAEIINEDPTRRYFETHLAFETLLTSIDKIDLDDLTLYYDALYKLIPQDDQIKFDNYLCGKVPAYDNLIANEYMDAFYKLASNKSYRAFSENEKNKLSLIFRCAWIGTLLAKLPEIPLNVYNVGFFSEQQRGRLIKVIEASAETHGKNFQVGYYSNHFGLMKSYMPVPKNDIIFTKKGFPFIRPPDRVNFDLNAAWPKQNFSSLVHPFSCSISGTMLCQIRCLKKLQENGQLPFHNSDKFIPFLQCFISSLLFNSGGHSFNEFLSVLKIPKIIEEFDFIDDFPKINIITLLFNNNELQFNSALNNTIVYTKAYLAKKQMHFELLERPQIN</sequence>
<dbReference type="AlphaFoldDB" id="A0A378I535"/>
<evidence type="ECO:0000313" key="1">
    <source>
        <dbReference type="EMBL" id="STX29781.1"/>
    </source>
</evidence>
<gene>
    <name evidence="1" type="ORF">NCTC13315_02333</name>
</gene>
<dbReference type="EMBL" id="UGNV01000001">
    <property type="protein sequence ID" value="STX29781.1"/>
    <property type="molecule type" value="Genomic_DNA"/>
</dbReference>
<accession>A0A378I535</accession>
<dbReference type="Proteomes" id="UP000254968">
    <property type="component" value="Unassembled WGS sequence"/>
</dbReference>
<dbReference type="RefSeq" id="WP_115303449.1">
    <property type="nucleotide sequence ID" value="NZ_CAAAHO010000002.1"/>
</dbReference>
<proteinExistence type="predicted"/>